<protein>
    <recommendedName>
        <fullName evidence="2">Polysaccharide pyruvyl transferase domain-containing protein</fullName>
    </recommendedName>
</protein>
<dbReference type="Proteomes" id="UP000632535">
    <property type="component" value="Unassembled WGS sequence"/>
</dbReference>
<keyword evidence="4" id="KW-1185">Reference proteome</keyword>
<dbReference type="PANTHER" id="PTHR36836">
    <property type="entry name" value="COLANIC ACID BIOSYNTHESIS PROTEIN WCAK"/>
    <property type="match status" value="1"/>
</dbReference>
<reference evidence="4" key="1">
    <citation type="journal article" date="2019" name="Int. J. Syst. Evol. Microbiol.">
        <title>The Global Catalogue of Microorganisms (GCM) 10K type strain sequencing project: providing services to taxonomists for standard genome sequencing and annotation.</title>
        <authorList>
            <consortium name="The Broad Institute Genomics Platform"/>
            <consortium name="The Broad Institute Genome Sequencing Center for Infectious Disease"/>
            <person name="Wu L."/>
            <person name="Ma J."/>
        </authorList>
    </citation>
    <scope>NUCLEOTIDE SEQUENCE [LARGE SCALE GENOMIC DNA]</scope>
    <source>
        <strain evidence="4">CCM 8653</strain>
    </source>
</reference>
<name>A0ABQ2B7T4_9MICO</name>
<evidence type="ECO:0000256" key="1">
    <source>
        <dbReference type="SAM" id="Coils"/>
    </source>
</evidence>
<dbReference type="PANTHER" id="PTHR36836:SF1">
    <property type="entry name" value="COLANIC ACID BIOSYNTHESIS PROTEIN WCAK"/>
    <property type="match status" value="1"/>
</dbReference>
<organism evidence="3 4">
    <name type="scientific">Isoptericola cucumis</name>
    <dbReference type="NCBI Taxonomy" id="1776856"/>
    <lineage>
        <taxon>Bacteria</taxon>
        <taxon>Bacillati</taxon>
        <taxon>Actinomycetota</taxon>
        <taxon>Actinomycetes</taxon>
        <taxon>Micrococcales</taxon>
        <taxon>Promicromonosporaceae</taxon>
        <taxon>Isoptericola</taxon>
    </lineage>
</organism>
<sequence>MTPVATTGGRPPRILTRLVRPAVWRLDGRVRLLARQELEGTATTDDVSAVRAALETLRAELDDLRAQTGGLRAEADALRDRERALAAGLEEQRARGDGLRSRLATQAATTAALAVVAEERLARLCLAGERLPPGLVDAYLSAVRPVPGPSTRLAAARARAVTLAAEADHQGALDALTAAADEPGVLDYATVFQVAELLRATSRYDVARDVVRLAGTGPRATARAAVVRAQTSWLVHDHAAGAAAARAALEVAPDHAPARTWLRRNEEPVTPPAGAAPTGGVGHAALYLPEGGNFGDVALPSAVRQSIEAAGAPVADWVPFHVHQVFDDERVEIANAQRALVVGGGGLFLPDTAPNGHSGWQWNVPRGSLERLDVPLHVFAVGYNLFHGQSFPTGLFAENLRALAGRAVQVGLRNQGSIDRARELLPPELHDVVTYVPCPTTVLRHVHPDLPPGRAGTGRVYVNAAFDRSERRFAGGYPKFVDAMAGYVTALRGRGAQVALTAHLEADERLAADLAAVHGIDVPVVAMSGMTPEEGYRVYADASLVVGMRGHATMIPFGLGTPVLSLVSHPKMRYFLDDVRRPEWGFEVNDERLGDELLERSVDVLAREAEYRQDVVNLQAGLWEHVRAAARQVVPEEHDTALAVG</sequence>
<proteinExistence type="predicted"/>
<dbReference type="Gene3D" id="1.10.287.1490">
    <property type="match status" value="1"/>
</dbReference>
<comment type="caution">
    <text evidence="3">The sequence shown here is derived from an EMBL/GenBank/DDBJ whole genome shotgun (WGS) entry which is preliminary data.</text>
</comment>
<dbReference type="EMBL" id="BMDG01000009">
    <property type="protein sequence ID" value="GGI09835.1"/>
    <property type="molecule type" value="Genomic_DNA"/>
</dbReference>
<evidence type="ECO:0000313" key="4">
    <source>
        <dbReference type="Proteomes" id="UP000632535"/>
    </source>
</evidence>
<dbReference type="Pfam" id="PF04230">
    <property type="entry name" value="PS_pyruv_trans"/>
    <property type="match status" value="1"/>
</dbReference>
<evidence type="ECO:0000313" key="3">
    <source>
        <dbReference type="EMBL" id="GGI09835.1"/>
    </source>
</evidence>
<dbReference type="RefSeq" id="WP_188524337.1">
    <property type="nucleotide sequence ID" value="NZ_BMDG01000009.1"/>
</dbReference>
<gene>
    <name evidence="3" type="ORF">GCM10007368_28180</name>
</gene>
<keyword evidence="1" id="KW-0175">Coiled coil</keyword>
<dbReference type="InterPro" id="IPR007345">
    <property type="entry name" value="Polysacch_pyruvyl_Trfase"/>
</dbReference>
<evidence type="ECO:0000259" key="2">
    <source>
        <dbReference type="Pfam" id="PF04230"/>
    </source>
</evidence>
<feature type="coiled-coil region" evidence="1">
    <location>
        <begin position="47"/>
        <end position="81"/>
    </location>
</feature>
<accession>A0ABQ2B7T4</accession>
<feature type="domain" description="Polysaccharide pyruvyl transferase" evidence="2">
    <location>
        <begin position="293"/>
        <end position="568"/>
    </location>
</feature>